<dbReference type="STRING" id="74649.A0A2P6PZ41"/>
<dbReference type="SMART" id="SM00256">
    <property type="entry name" value="FBOX"/>
    <property type="match status" value="1"/>
</dbReference>
<comment type="caution">
    <text evidence="3">The sequence shown here is derived from an EMBL/GenBank/DDBJ whole genome shotgun (WGS) entry which is preliminary data.</text>
</comment>
<dbReference type="Gene3D" id="1.20.1280.50">
    <property type="match status" value="1"/>
</dbReference>
<dbReference type="AlphaFoldDB" id="A0A2P6PZ41"/>
<dbReference type="Proteomes" id="UP000238479">
    <property type="component" value="Chromosome 6"/>
</dbReference>
<dbReference type="OMA" id="WRSACDA"/>
<evidence type="ECO:0000256" key="1">
    <source>
        <dbReference type="SAM" id="MobiDB-lite"/>
    </source>
</evidence>
<name>A0A2P6PZ41_ROSCH</name>
<feature type="domain" description="F-box" evidence="2">
    <location>
        <begin position="56"/>
        <end position="96"/>
    </location>
</feature>
<organism evidence="3 4">
    <name type="scientific">Rosa chinensis</name>
    <name type="common">China rose</name>
    <dbReference type="NCBI Taxonomy" id="74649"/>
    <lineage>
        <taxon>Eukaryota</taxon>
        <taxon>Viridiplantae</taxon>
        <taxon>Streptophyta</taxon>
        <taxon>Embryophyta</taxon>
        <taxon>Tracheophyta</taxon>
        <taxon>Spermatophyta</taxon>
        <taxon>Magnoliopsida</taxon>
        <taxon>eudicotyledons</taxon>
        <taxon>Gunneridae</taxon>
        <taxon>Pentapetalae</taxon>
        <taxon>rosids</taxon>
        <taxon>fabids</taxon>
        <taxon>Rosales</taxon>
        <taxon>Rosaceae</taxon>
        <taxon>Rosoideae</taxon>
        <taxon>Rosoideae incertae sedis</taxon>
        <taxon>Rosa</taxon>
    </lineage>
</organism>
<evidence type="ECO:0000313" key="4">
    <source>
        <dbReference type="Proteomes" id="UP000238479"/>
    </source>
</evidence>
<dbReference type="Pfam" id="PF12937">
    <property type="entry name" value="F-box-like"/>
    <property type="match status" value="1"/>
</dbReference>
<dbReference type="GO" id="GO:0019005">
    <property type="term" value="C:SCF ubiquitin ligase complex"/>
    <property type="evidence" value="ECO:0007669"/>
    <property type="project" value="TreeGrafter"/>
</dbReference>
<dbReference type="Gramene" id="PRQ27205">
    <property type="protein sequence ID" value="PRQ27205"/>
    <property type="gene ID" value="RchiOBHm_Chr6g0302841"/>
</dbReference>
<accession>A0A2P6PZ41</accession>
<dbReference type="InterPro" id="IPR036047">
    <property type="entry name" value="F-box-like_dom_sf"/>
</dbReference>
<protein>
    <submittedName>
        <fullName evidence="3">Putative F-box domain-containing protein</fullName>
    </submittedName>
</protein>
<feature type="compositionally biased region" description="Basic and acidic residues" evidence="1">
    <location>
        <begin position="1"/>
        <end position="13"/>
    </location>
</feature>
<dbReference type="EMBL" id="PDCK01000044">
    <property type="protein sequence ID" value="PRQ27205.1"/>
    <property type="molecule type" value="Genomic_DNA"/>
</dbReference>
<keyword evidence="4" id="KW-1185">Reference proteome</keyword>
<gene>
    <name evidence="3" type="ORF">RchiOBHm_Chr6g0302841</name>
</gene>
<dbReference type="SUPFAM" id="SSF81383">
    <property type="entry name" value="F-box domain"/>
    <property type="match status" value="1"/>
</dbReference>
<dbReference type="GO" id="GO:0000209">
    <property type="term" value="P:protein polyubiquitination"/>
    <property type="evidence" value="ECO:0007669"/>
    <property type="project" value="TreeGrafter"/>
</dbReference>
<reference evidence="3 4" key="1">
    <citation type="journal article" date="2018" name="Nat. Genet.">
        <title>The Rosa genome provides new insights in the design of modern roses.</title>
        <authorList>
            <person name="Bendahmane M."/>
        </authorList>
    </citation>
    <scope>NUCLEOTIDE SEQUENCE [LARGE SCALE GENOMIC DNA]</scope>
    <source>
        <strain evidence="4">cv. Old Blush</strain>
    </source>
</reference>
<dbReference type="InterPro" id="IPR001810">
    <property type="entry name" value="F-box_dom"/>
</dbReference>
<dbReference type="GO" id="GO:0031146">
    <property type="term" value="P:SCF-dependent proteasomal ubiquitin-dependent protein catabolic process"/>
    <property type="evidence" value="ECO:0007669"/>
    <property type="project" value="InterPro"/>
</dbReference>
<dbReference type="PANTHER" id="PTHR16008:SF4">
    <property type="entry name" value="F-BOX ONLY PROTEIN 4"/>
    <property type="match status" value="1"/>
</dbReference>
<dbReference type="OrthoDB" id="3219396at2759"/>
<sequence length="300" mass="34546">MSMSKRSEPEKTHMPQRQQHPSFMRIDKQERQQQPKDQSFQAQDVCKQQKMGSFPVPDEIALRIASLLEVWDLCALACCCRCWKELCGSDCLWESLAKKRWASLEFSDESESESSSSTAIRRPKDKGWRPFYGEVHDHKAASAALVIDYVEKCSIYGSLEVAQYQRAIEDLHVMRFGYEDVVLLLLKPSLSVQINLLGLHYCMNWLKVPVKCVVKELRIRKLAERRVCVKWWTLGKWSNGYGIRMNDELHSHQFTLLDVALARAEEVLAVLYRGAIHEVLRVQITVAKPSSTPSSSLRIF</sequence>
<dbReference type="PANTHER" id="PTHR16008">
    <property type="entry name" value="F-BOX ONLY PROTEIN 4"/>
    <property type="match status" value="1"/>
</dbReference>
<proteinExistence type="predicted"/>
<feature type="compositionally biased region" description="Basic and acidic residues" evidence="1">
    <location>
        <begin position="25"/>
        <end position="34"/>
    </location>
</feature>
<feature type="region of interest" description="Disordered" evidence="1">
    <location>
        <begin position="1"/>
        <end position="42"/>
    </location>
</feature>
<evidence type="ECO:0000313" key="3">
    <source>
        <dbReference type="EMBL" id="PRQ27205.1"/>
    </source>
</evidence>
<evidence type="ECO:0000259" key="2">
    <source>
        <dbReference type="SMART" id="SM00256"/>
    </source>
</evidence>
<dbReference type="InterPro" id="IPR039588">
    <property type="entry name" value="FBXO4"/>
</dbReference>